<feature type="active site" description="Proton donor" evidence="4">
    <location>
        <position position="198"/>
    </location>
</feature>
<name>A0A5C0VGI1_9SPHI</name>
<gene>
    <name evidence="8" type="ORF">FYC62_04245</name>
</gene>
<evidence type="ECO:0000256" key="3">
    <source>
        <dbReference type="ARBA" id="ARBA00023295"/>
    </source>
</evidence>
<feature type="active site" description="Proton acceptor" evidence="4">
    <location>
        <position position="25"/>
    </location>
</feature>
<feature type="domain" description="Beta-xylosidase C-terminal Concanavalin A-like" evidence="7">
    <location>
        <begin position="334"/>
        <end position="527"/>
    </location>
</feature>
<evidence type="ECO:0000313" key="8">
    <source>
        <dbReference type="EMBL" id="QEK50973.1"/>
    </source>
</evidence>
<evidence type="ECO:0000256" key="5">
    <source>
        <dbReference type="PIRSR" id="PIRSR606710-2"/>
    </source>
</evidence>
<keyword evidence="3 6" id="KW-0326">Glycosidase</keyword>
<proteinExistence type="inferred from homology"/>
<dbReference type="Gene3D" id="2.60.120.200">
    <property type="match status" value="1"/>
</dbReference>
<sequence length="529" mass="59888">MIGLCQRLHSQNYYQNPILKGFYPDPSICRVGSDYYMVTSTFEYFPGVPIFHSKDLVNWNQIGHVLSRPSQLNLDSVRISGGIYAPTIRYHNGTFYMITTLIGTKQGGNFFVTAKSPAGPWSDPQWLPKEAIGIDPSLFFDDDGKVYYTGNKKPINQAQETRYRQIWLQEVDLKTRTFVGERSIILEEGALHGAHNAEAPHIYKKDGYYYLVIAEGGTADNHAVTIFRSKNISGPYEGNKKNPILTHRHLGVNYPITATGHADFVDTQNGEWWMVLLGIRKYGGLHYNLGRETFLAKIEWQDGWPIVNPGEGKVLAQQLKPNLPEFNITQENLRDDFSSDTLFHYWNFLRTPRTDFWSLSKRKGFLRLQLGKAQVSELAAPSFVGRRQQDSSFTAETSLQFNPKKENELAGMVLMMNGNFQYRLEKILQKGKPHVQLIKRFKGVDEVVNTIAIEKGDLVMGINAKGQDLDFYIKQNGKKQNLAIKADGRILSVVNAGGFTGVYIGLYASSKGIASSNYADFDWFEYKGL</sequence>
<evidence type="ECO:0000256" key="2">
    <source>
        <dbReference type="ARBA" id="ARBA00022801"/>
    </source>
</evidence>
<evidence type="ECO:0000256" key="4">
    <source>
        <dbReference type="PIRSR" id="PIRSR606710-1"/>
    </source>
</evidence>
<dbReference type="InterPro" id="IPR023296">
    <property type="entry name" value="Glyco_hydro_beta-prop_sf"/>
</dbReference>
<dbReference type="SUPFAM" id="SSF75005">
    <property type="entry name" value="Arabinanase/levansucrase/invertase"/>
    <property type="match status" value="1"/>
</dbReference>
<dbReference type="CDD" id="cd18617">
    <property type="entry name" value="GH43_XynB-like"/>
    <property type="match status" value="1"/>
</dbReference>
<dbReference type="AlphaFoldDB" id="A0A5C0VGI1"/>
<dbReference type="Gene3D" id="2.115.10.20">
    <property type="entry name" value="Glycosyl hydrolase domain, family 43"/>
    <property type="match status" value="1"/>
</dbReference>
<protein>
    <submittedName>
        <fullName evidence="8">Glycoside hydrolase family 43 protein</fullName>
    </submittedName>
</protein>
<reference evidence="8 9" key="1">
    <citation type="submission" date="2019-08" db="EMBL/GenBank/DDBJ databases">
        <title>Pedobacter sp. nov., isolated from Han river, South Korea.</title>
        <authorList>
            <person name="Lee D.-H."/>
            <person name="Kim Y.-S."/>
            <person name="Hwang E.-M."/>
            <person name="Le Tran T.C."/>
            <person name="Cha C.-J."/>
        </authorList>
    </citation>
    <scope>NUCLEOTIDE SEQUENCE [LARGE SCALE GENOMIC DNA]</scope>
    <source>
        <strain evidence="8 9">CJ43</strain>
    </source>
</reference>
<feature type="site" description="Important for catalytic activity, responsible for pKa modulation of the active site Glu and correct orientation of both the proton donor and substrate" evidence="5">
    <location>
        <position position="135"/>
    </location>
</feature>
<keyword evidence="2 6" id="KW-0378">Hydrolase</keyword>
<dbReference type="EMBL" id="CP043329">
    <property type="protein sequence ID" value="QEK50973.1"/>
    <property type="molecule type" value="Genomic_DNA"/>
</dbReference>
<organism evidence="8 9">
    <name type="scientific">Pedobacter aquae</name>
    <dbReference type="NCBI Taxonomy" id="2605747"/>
    <lineage>
        <taxon>Bacteria</taxon>
        <taxon>Pseudomonadati</taxon>
        <taxon>Bacteroidota</taxon>
        <taxon>Sphingobacteriia</taxon>
        <taxon>Sphingobacteriales</taxon>
        <taxon>Sphingobacteriaceae</taxon>
        <taxon>Pedobacter</taxon>
    </lineage>
</organism>
<keyword evidence="9" id="KW-1185">Reference proteome</keyword>
<comment type="similarity">
    <text evidence="1 6">Belongs to the glycosyl hydrolase 43 family.</text>
</comment>
<dbReference type="Pfam" id="PF04616">
    <property type="entry name" value="Glyco_hydro_43"/>
    <property type="match status" value="1"/>
</dbReference>
<dbReference type="GO" id="GO:0004553">
    <property type="term" value="F:hydrolase activity, hydrolyzing O-glycosyl compounds"/>
    <property type="evidence" value="ECO:0007669"/>
    <property type="project" value="InterPro"/>
</dbReference>
<dbReference type="KEGG" id="pej:FYC62_04245"/>
<evidence type="ECO:0000256" key="6">
    <source>
        <dbReference type="RuleBase" id="RU361187"/>
    </source>
</evidence>
<dbReference type="GO" id="GO:0005975">
    <property type="term" value="P:carbohydrate metabolic process"/>
    <property type="evidence" value="ECO:0007669"/>
    <property type="project" value="InterPro"/>
</dbReference>
<dbReference type="InterPro" id="IPR013320">
    <property type="entry name" value="ConA-like_dom_sf"/>
</dbReference>
<accession>A0A5C0VGI1</accession>
<dbReference type="InterPro" id="IPR041542">
    <property type="entry name" value="GH43_C2"/>
</dbReference>
<dbReference type="InterPro" id="IPR051795">
    <property type="entry name" value="Glycosyl_Hydrlase_43"/>
</dbReference>
<evidence type="ECO:0000313" key="9">
    <source>
        <dbReference type="Proteomes" id="UP000323653"/>
    </source>
</evidence>
<dbReference type="SUPFAM" id="SSF49899">
    <property type="entry name" value="Concanavalin A-like lectins/glucanases"/>
    <property type="match status" value="1"/>
</dbReference>
<dbReference type="PANTHER" id="PTHR42812:SF12">
    <property type="entry name" value="BETA-XYLOSIDASE-RELATED"/>
    <property type="match status" value="1"/>
</dbReference>
<evidence type="ECO:0000256" key="1">
    <source>
        <dbReference type="ARBA" id="ARBA00009865"/>
    </source>
</evidence>
<dbReference type="Proteomes" id="UP000323653">
    <property type="component" value="Chromosome"/>
</dbReference>
<dbReference type="PANTHER" id="PTHR42812">
    <property type="entry name" value="BETA-XYLOSIDASE"/>
    <property type="match status" value="1"/>
</dbReference>
<dbReference type="Pfam" id="PF17851">
    <property type="entry name" value="GH43_C2"/>
    <property type="match status" value="1"/>
</dbReference>
<evidence type="ECO:0000259" key="7">
    <source>
        <dbReference type="Pfam" id="PF17851"/>
    </source>
</evidence>
<dbReference type="InterPro" id="IPR006710">
    <property type="entry name" value="Glyco_hydro_43"/>
</dbReference>